<dbReference type="InterPro" id="IPR027417">
    <property type="entry name" value="P-loop_NTPase"/>
</dbReference>
<sequence length="534" mass="59849">MAKENGAAFEKKLAALAEGFRRNIEANVDGFAPDPIAQQERRDRCEVSLQAFAATYFPHYTKYAPSVLHTWLFDKLPKLVNHPKGRHLALAAPRGEAKSTLTSLIFVTWCVVFRKKHYVCLIMDSFDQASTMLEAVKAEFEANPRLMMDFPKATGVGRVWQQGVIITAHDVKVQAFGSGKRMRGLRHGPHRPDLVIGDDLENDENVRKPEQRDKLETWLKSAVLQLGAADGSMDVVIIGTVLHYDSLLSRLLANPLWERERFQAIMRWPDRMDLWEQFEGILMGVGEEDALAFYADHQLAMDEGARVSWEAARPLVRLMVVRARDGHAAFDSEHQNDPVSGEDAPFANCIQYWHELPPNLVYYGACDPSLGKHGAGRDPSALLVAGFDRATGKLYVVEAHIRKRTPDRIIEDIITLQQQYRCATWAIETVQFQEFLYSELVKRSAVAGVPVPARAIKPHTDKVLRIEGLQPHVNNGLILLHPSLTTLVSQLKHFPKADHDDGPDALHMVWTLAGTGNAPVIASRVGRQTLNSFN</sequence>
<dbReference type="AlphaFoldDB" id="A0A1Y1QSR1"/>
<organism evidence="1 2">
    <name type="scientific">Thiothrix lacustris</name>
    <dbReference type="NCBI Taxonomy" id="525917"/>
    <lineage>
        <taxon>Bacteria</taxon>
        <taxon>Pseudomonadati</taxon>
        <taxon>Pseudomonadota</taxon>
        <taxon>Gammaproteobacteria</taxon>
        <taxon>Thiotrichales</taxon>
        <taxon>Thiotrichaceae</taxon>
        <taxon>Thiothrix</taxon>
    </lineage>
</organism>
<accession>A0A1Y1QSR1</accession>
<evidence type="ECO:0008006" key="3">
    <source>
        <dbReference type="Google" id="ProtNLM"/>
    </source>
</evidence>
<dbReference type="InterPro" id="IPR006517">
    <property type="entry name" value="Phage_terminase_lsu-like_C"/>
</dbReference>
<evidence type="ECO:0000313" key="1">
    <source>
        <dbReference type="EMBL" id="OQX12824.1"/>
    </source>
</evidence>
<evidence type="ECO:0000313" key="2">
    <source>
        <dbReference type="Proteomes" id="UP000192491"/>
    </source>
</evidence>
<dbReference type="Gene3D" id="3.40.50.300">
    <property type="entry name" value="P-loop containing nucleotide triphosphate hydrolases"/>
    <property type="match status" value="1"/>
</dbReference>
<gene>
    <name evidence="1" type="ORF">BWK73_14005</name>
</gene>
<protein>
    <recommendedName>
        <fullName evidence="3">Terminase large subunit gp17-like C-terminal domain-containing protein</fullName>
    </recommendedName>
</protein>
<name>A0A1Y1QSR1_9GAMM</name>
<dbReference type="Proteomes" id="UP000192491">
    <property type="component" value="Unassembled WGS sequence"/>
</dbReference>
<dbReference type="Gene3D" id="3.30.420.240">
    <property type="match status" value="1"/>
</dbReference>
<dbReference type="NCBIfam" id="TIGR01630">
    <property type="entry name" value="psiM2_ORF9"/>
    <property type="match status" value="1"/>
</dbReference>
<reference evidence="1 2" key="1">
    <citation type="submission" date="2017-01" db="EMBL/GenBank/DDBJ databases">
        <title>Novel large sulfur bacteria in the metagenomes of groundwater-fed chemosynthetic microbial mats in the Lake Huron basin.</title>
        <authorList>
            <person name="Sharrar A.M."/>
            <person name="Flood B.E."/>
            <person name="Bailey J.V."/>
            <person name="Jones D.S."/>
            <person name="Biddanda B."/>
            <person name="Ruberg S.A."/>
            <person name="Marcus D.N."/>
            <person name="Dick G.J."/>
        </authorList>
    </citation>
    <scope>NUCLEOTIDE SEQUENCE [LARGE SCALE GENOMIC DNA]</scope>
    <source>
        <strain evidence="1">A8</strain>
    </source>
</reference>
<proteinExistence type="predicted"/>
<comment type="caution">
    <text evidence="1">The sequence shown here is derived from an EMBL/GenBank/DDBJ whole genome shotgun (WGS) entry which is preliminary data.</text>
</comment>
<dbReference type="EMBL" id="MTEJ01000058">
    <property type="protein sequence ID" value="OQX12824.1"/>
    <property type="molecule type" value="Genomic_DNA"/>
</dbReference>